<keyword evidence="2" id="KW-1185">Reference proteome</keyword>
<dbReference type="PROSITE" id="PS51257">
    <property type="entry name" value="PROKAR_LIPOPROTEIN"/>
    <property type="match status" value="1"/>
</dbReference>
<evidence type="ECO:0000313" key="1">
    <source>
        <dbReference type="EMBL" id="MBB3930527.1"/>
    </source>
</evidence>
<evidence type="ECO:0000313" key="2">
    <source>
        <dbReference type="Proteomes" id="UP000553963"/>
    </source>
</evidence>
<accession>A0A840AN98</accession>
<evidence type="ECO:0008006" key="3">
    <source>
        <dbReference type="Google" id="ProtNLM"/>
    </source>
</evidence>
<protein>
    <recommendedName>
        <fullName evidence="3">DUF1353 domain-containing protein</fullName>
    </recommendedName>
</protein>
<name>A0A840AN98_9HYPH</name>
<comment type="caution">
    <text evidence="1">The sequence shown here is derived from an EMBL/GenBank/DDBJ whole genome shotgun (WGS) entry which is preliminary data.</text>
</comment>
<dbReference type="EMBL" id="JACIDS010000002">
    <property type="protein sequence ID" value="MBB3930527.1"/>
    <property type="molecule type" value="Genomic_DNA"/>
</dbReference>
<sequence length="229" mass="24030">MAWSRLLLSLAFAGLLGACTTVRYSDLEPGSFTGSLFVMWIGEGGSSGDGVFVFVPDPKNPLTFTRPGGKGPAAVIKPRMMYTDGGSIPRIAQAFNGLSPWGYAPAYMIHDWAFVARHCLVDQNPDPRYAAMKDVSFDDSVRIIGEAIQGLVAAKRVKADDVAAGAITFAVGSPVARSLWNAKGACAESIVSDKDRAAAEAAIPGSSTFAKRLGGPTPAKIVGSVTFSR</sequence>
<dbReference type="Proteomes" id="UP000553963">
    <property type="component" value="Unassembled WGS sequence"/>
</dbReference>
<dbReference type="AlphaFoldDB" id="A0A840AN98"/>
<proteinExistence type="predicted"/>
<reference evidence="1 2" key="1">
    <citation type="submission" date="2020-08" db="EMBL/GenBank/DDBJ databases">
        <title>Genomic Encyclopedia of Type Strains, Phase IV (KMG-IV): sequencing the most valuable type-strain genomes for metagenomic binning, comparative biology and taxonomic classification.</title>
        <authorList>
            <person name="Goeker M."/>
        </authorList>
    </citation>
    <scope>NUCLEOTIDE SEQUENCE [LARGE SCALE GENOMIC DNA]</scope>
    <source>
        <strain evidence="1 2">DSM 25966</strain>
    </source>
</reference>
<dbReference type="RefSeq" id="WP_183398177.1">
    <property type="nucleotide sequence ID" value="NZ_JACIDS010000002.1"/>
</dbReference>
<organism evidence="1 2">
    <name type="scientific">Kaistia hirudinis</name>
    <dbReference type="NCBI Taxonomy" id="1293440"/>
    <lineage>
        <taxon>Bacteria</taxon>
        <taxon>Pseudomonadati</taxon>
        <taxon>Pseudomonadota</taxon>
        <taxon>Alphaproteobacteria</taxon>
        <taxon>Hyphomicrobiales</taxon>
        <taxon>Kaistiaceae</taxon>
        <taxon>Kaistia</taxon>
    </lineage>
</organism>
<gene>
    <name evidence="1" type="ORF">GGR25_001566</name>
</gene>